<keyword evidence="5" id="KW-1185">Reference proteome</keyword>
<evidence type="ECO:0000256" key="1">
    <source>
        <dbReference type="ARBA" id="ARBA00008520"/>
    </source>
</evidence>
<dbReference type="InterPro" id="IPR006059">
    <property type="entry name" value="SBP"/>
</dbReference>
<dbReference type="PROSITE" id="PS51318">
    <property type="entry name" value="TAT"/>
    <property type="match status" value="1"/>
</dbReference>
<evidence type="ECO:0000256" key="2">
    <source>
        <dbReference type="ARBA" id="ARBA00022448"/>
    </source>
</evidence>
<comment type="similarity">
    <text evidence="1">Belongs to the bacterial solute-binding protein 1 family.</text>
</comment>
<dbReference type="InterPro" id="IPR006311">
    <property type="entry name" value="TAT_signal"/>
</dbReference>
<protein>
    <submittedName>
        <fullName evidence="4">ABC transporter substrate-binding protein</fullName>
    </submittedName>
</protein>
<dbReference type="PROSITE" id="PS51257">
    <property type="entry name" value="PROKAR_LIPOPROTEIN"/>
    <property type="match status" value="1"/>
</dbReference>
<dbReference type="PANTHER" id="PTHR43649:SF34">
    <property type="entry name" value="ABC TRANSPORTER PERIPLASMIC-BINDING PROTEIN YCJN-RELATED"/>
    <property type="match status" value="1"/>
</dbReference>
<comment type="caution">
    <text evidence="4">The sequence shown here is derived from an EMBL/GenBank/DDBJ whole genome shotgun (WGS) entry which is preliminary data.</text>
</comment>
<reference evidence="5" key="1">
    <citation type="journal article" date="2019" name="Int. J. Syst. Evol. Microbiol.">
        <title>The Global Catalogue of Microorganisms (GCM) 10K type strain sequencing project: providing services to taxonomists for standard genome sequencing and annotation.</title>
        <authorList>
            <consortium name="The Broad Institute Genomics Platform"/>
            <consortium name="The Broad Institute Genome Sequencing Center for Infectious Disease"/>
            <person name="Wu L."/>
            <person name="Ma J."/>
        </authorList>
    </citation>
    <scope>NUCLEOTIDE SEQUENCE [LARGE SCALE GENOMIC DNA]</scope>
    <source>
        <strain evidence="5">CGMCC 4.7248</strain>
    </source>
</reference>
<gene>
    <name evidence="4" type="ORF">ACFPZJ_12780</name>
</gene>
<keyword evidence="2" id="KW-0813">Transport</keyword>
<dbReference type="InterPro" id="IPR050490">
    <property type="entry name" value="Bact_solute-bd_prot1"/>
</dbReference>
<dbReference type="Pfam" id="PF01547">
    <property type="entry name" value="SBP_bac_1"/>
    <property type="match status" value="1"/>
</dbReference>
<dbReference type="SUPFAM" id="SSF53850">
    <property type="entry name" value="Periplasmic binding protein-like II"/>
    <property type="match status" value="1"/>
</dbReference>
<dbReference type="Proteomes" id="UP001596154">
    <property type="component" value="Unassembled WGS sequence"/>
</dbReference>
<name>A0ABW0UM41_9ACTN</name>
<evidence type="ECO:0000313" key="5">
    <source>
        <dbReference type="Proteomes" id="UP001596154"/>
    </source>
</evidence>
<evidence type="ECO:0000256" key="3">
    <source>
        <dbReference type="ARBA" id="ARBA00022729"/>
    </source>
</evidence>
<dbReference type="Gene3D" id="3.40.190.10">
    <property type="entry name" value="Periplasmic binding protein-like II"/>
    <property type="match status" value="2"/>
</dbReference>
<dbReference type="PANTHER" id="PTHR43649">
    <property type="entry name" value="ARABINOSE-BINDING PROTEIN-RELATED"/>
    <property type="match status" value="1"/>
</dbReference>
<dbReference type="EMBL" id="JBHSNY010000004">
    <property type="protein sequence ID" value="MFC5634635.1"/>
    <property type="molecule type" value="Genomic_DNA"/>
</dbReference>
<proteinExistence type="inferred from homology"/>
<sequence>MNRTTPGLSRRGFLQITGATGLAAAVTACGAGGSSSGGSTGKLTVLCESGGHAELTKIAAAFKKQTGHGVTFVELPYDGLYNRLNSELSAGSVSFDLAALDAIWLPTFANALQPLDDLFTSAVRADLFPSLVDGARIKGKYVGMPAWTNTEILFYRRDLFENAAEKAAFQKKYGYELAPPKTWQQFQDTASFFTRGTKLYGTDVKGAVETEWLAHVLQAGSPGVVLDDSGKVIIDNAQHVAALKFYSDLNNRLKVSPPGAAQMDWAGAQNLFNQGKTAMMRFWAHAYPLIPKDSPVHGKVGVAPMIEGSAGIGAIPGPYYLSIPNAGKNNDLAKQFIKFAYDNNKLAIDSSLGLAARKSAYTAYAGKPGYEHFKALLTTLDGPATKSRPASPKWQQIVDTVLVPTIQKSLTAGADYAALLAKARQEVERLVQ</sequence>
<keyword evidence="3" id="KW-0732">Signal</keyword>
<dbReference type="RefSeq" id="WP_381020630.1">
    <property type="nucleotide sequence ID" value="NZ_JBHSNY010000004.1"/>
</dbReference>
<evidence type="ECO:0000313" key="4">
    <source>
        <dbReference type="EMBL" id="MFC5634635.1"/>
    </source>
</evidence>
<organism evidence="4 5">
    <name type="scientific">Streptomyces bullii</name>
    <dbReference type="NCBI Taxonomy" id="349910"/>
    <lineage>
        <taxon>Bacteria</taxon>
        <taxon>Bacillati</taxon>
        <taxon>Actinomycetota</taxon>
        <taxon>Actinomycetes</taxon>
        <taxon>Kitasatosporales</taxon>
        <taxon>Streptomycetaceae</taxon>
        <taxon>Streptomyces</taxon>
    </lineage>
</organism>
<accession>A0ABW0UM41</accession>